<comment type="subcellular location">
    <subcellularLocation>
        <location evidence="6">Cell membrane</location>
        <topology evidence="6">Multi-pass membrane protein</topology>
    </subcellularLocation>
    <subcellularLocation>
        <location evidence="1">Membrane</location>
        <topology evidence="1">Multi-pass membrane protein</topology>
    </subcellularLocation>
</comment>
<comment type="similarity">
    <text evidence="2 6">Belongs to the ABC-3 integral membrane protein family.</text>
</comment>
<feature type="transmembrane region" description="Helical" evidence="8">
    <location>
        <begin position="175"/>
        <end position="193"/>
    </location>
</feature>
<dbReference type="Proteomes" id="UP000000851">
    <property type="component" value="Chromosome"/>
</dbReference>
<evidence type="ECO:0000256" key="7">
    <source>
        <dbReference type="SAM" id="MobiDB-lite"/>
    </source>
</evidence>
<evidence type="ECO:0000256" key="1">
    <source>
        <dbReference type="ARBA" id="ARBA00004141"/>
    </source>
</evidence>
<evidence type="ECO:0000256" key="3">
    <source>
        <dbReference type="ARBA" id="ARBA00022692"/>
    </source>
</evidence>
<protein>
    <submittedName>
        <fullName evidence="9">ABC-3 protein</fullName>
    </submittedName>
</protein>
<dbReference type="HOGENOM" id="CLU_028808_3_1_11"/>
<dbReference type="OrthoDB" id="2375762at2"/>
<evidence type="ECO:0000256" key="6">
    <source>
        <dbReference type="RuleBase" id="RU003943"/>
    </source>
</evidence>
<dbReference type="InterPro" id="IPR037294">
    <property type="entry name" value="ABC_BtuC-like"/>
</dbReference>
<feature type="transmembrane region" description="Helical" evidence="8">
    <location>
        <begin position="253"/>
        <end position="270"/>
    </location>
</feature>
<feature type="region of interest" description="Disordered" evidence="7">
    <location>
        <begin position="287"/>
        <end position="319"/>
    </location>
</feature>
<dbReference type="RefSeq" id="WP_012787398.1">
    <property type="nucleotide sequence ID" value="NC_013131.1"/>
</dbReference>
<dbReference type="PANTHER" id="PTHR30477:SF13">
    <property type="entry name" value="IRON TRANSPORT SYSTEM MEMBRANE PROTEIN HI_0360-RELATED"/>
    <property type="match status" value="1"/>
</dbReference>
<dbReference type="SUPFAM" id="SSF81345">
    <property type="entry name" value="ABC transporter involved in vitamin B12 uptake, BtuC"/>
    <property type="match status" value="1"/>
</dbReference>
<evidence type="ECO:0000256" key="5">
    <source>
        <dbReference type="ARBA" id="ARBA00023136"/>
    </source>
</evidence>
<dbReference type="InParanoid" id="C7Q699"/>
<keyword evidence="6" id="KW-0813">Transport</keyword>
<dbReference type="GO" id="GO:0043190">
    <property type="term" value="C:ATP-binding cassette (ABC) transporter complex"/>
    <property type="evidence" value="ECO:0007669"/>
    <property type="project" value="InterPro"/>
</dbReference>
<dbReference type="GO" id="GO:0055085">
    <property type="term" value="P:transmembrane transport"/>
    <property type="evidence" value="ECO:0007669"/>
    <property type="project" value="InterPro"/>
</dbReference>
<dbReference type="Pfam" id="PF00950">
    <property type="entry name" value="ABC-3"/>
    <property type="match status" value="1"/>
</dbReference>
<feature type="transmembrane region" description="Helical" evidence="8">
    <location>
        <begin position="199"/>
        <end position="219"/>
    </location>
</feature>
<evidence type="ECO:0000256" key="8">
    <source>
        <dbReference type="SAM" id="Phobius"/>
    </source>
</evidence>
<dbReference type="STRING" id="479433.Caci_3198"/>
<name>C7Q699_CATAD</name>
<evidence type="ECO:0000313" key="10">
    <source>
        <dbReference type="Proteomes" id="UP000000851"/>
    </source>
</evidence>
<dbReference type="InterPro" id="IPR001626">
    <property type="entry name" value="ABC_TroCD"/>
</dbReference>
<reference evidence="9 10" key="1">
    <citation type="journal article" date="2009" name="Stand. Genomic Sci.">
        <title>Complete genome sequence of Catenulispora acidiphila type strain (ID 139908).</title>
        <authorList>
            <person name="Copeland A."/>
            <person name="Lapidus A."/>
            <person name="Glavina Del Rio T."/>
            <person name="Nolan M."/>
            <person name="Lucas S."/>
            <person name="Chen F."/>
            <person name="Tice H."/>
            <person name="Cheng J.F."/>
            <person name="Bruce D."/>
            <person name="Goodwin L."/>
            <person name="Pitluck S."/>
            <person name="Mikhailova N."/>
            <person name="Pati A."/>
            <person name="Ivanova N."/>
            <person name="Mavromatis K."/>
            <person name="Chen A."/>
            <person name="Palaniappan K."/>
            <person name="Chain P."/>
            <person name="Land M."/>
            <person name="Hauser L."/>
            <person name="Chang Y.J."/>
            <person name="Jeffries C.D."/>
            <person name="Chertkov O."/>
            <person name="Brettin T."/>
            <person name="Detter J.C."/>
            <person name="Han C."/>
            <person name="Ali Z."/>
            <person name="Tindall B.J."/>
            <person name="Goker M."/>
            <person name="Bristow J."/>
            <person name="Eisen J.A."/>
            <person name="Markowitz V."/>
            <person name="Hugenholtz P."/>
            <person name="Kyrpides N.C."/>
            <person name="Klenk H.P."/>
        </authorList>
    </citation>
    <scope>NUCLEOTIDE SEQUENCE [LARGE SCALE GENOMIC DNA]</scope>
    <source>
        <strain evidence="10">DSM 44928 / JCM 14897 / NBRC 102108 / NRRL B-24433 / ID139908</strain>
    </source>
</reference>
<keyword evidence="10" id="KW-1185">Reference proteome</keyword>
<gene>
    <name evidence="9" type="ordered locus">Caci_3198</name>
</gene>
<evidence type="ECO:0000313" key="9">
    <source>
        <dbReference type="EMBL" id="ACU72105.1"/>
    </source>
</evidence>
<dbReference type="GO" id="GO:0010043">
    <property type="term" value="P:response to zinc ion"/>
    <property type="evidence" value="ECO:0007669"/>
    <property type="project" value="TreeGrafter"/>
</dbReference>
<dbReference type="Gene3D" id="1.10.3470.10">
    <property type="entry name" value="ABC transporter involved in vitamin B12 uptake, BtuC"/>
    <property type="match status" value="1"/>
</dbReference>
<dbReference type="eggNOG" id="COG1108">
    <property type="taxonomic scope" value="Bacteria"/>
</dbReference>
<feature type="transmembrane region" description="Helical" evidence="8">
    <location>
        <begin position="142"/>
        <end position="163"/>
    </location>
</feature>
<keyword evidence="4 8" id="KW-1133">Transmembrane helix</keyword>
<accession>C7Q699</accession>
<keyword evidence="5 8" id="KW-0472">Membrane</keyword>
<feature type="transmembrane region" description="Helical" evidence="8">
    <location>
        <begin position="12"/>
        <end position="33"/>
    </location>
</feature>
<dbReference type="KEGG" id="cai:Caci_3198"/>
<feature type="transmembrane region" description="Helical" evidence="8">
    <location>
        <begin position="226"/>
        <end position="247"/>
    </location>
</feature>
<proteinExistence type="inferred from homology"/>
<feature type="transmembrane region" description="Helical" evidence="8">
    <location>
        <begin position="53"/>
        <end position="76"/>
    </location>
</feature>
<feature type="transmembrane region" description="Helical" evidence="8">
    <location>
        <begin position="88"/>
        <end position="108"/>
    </location>
</feature>
<evidence type="ECO:0000256" key="4">
    <source>
        <dbReference type="ARBA" id="ARBA00022989"/>
    </source>
</evidence>
<evidence type="ECO:0000256" key="2">
    <source>
        <dbReference type="ARBA" id="ARBA00008034"/>
    </source>
</evidence>
<dbReference type="AlphaFoldDB" id="C7Q699"/>
<dbReference type="PANTHER" id="PTHR30477">
    <property type="entry name" value="ABC-TRANSPORTER METAL-BINDING PROTEIN"/>
    <property type="match status" value="1"/>
</dbReference>
<dbReference type="EMBL" id="CP001700">
    <property type="protein sequence ID" value="ACU72105.1"/>
    <property type="molecule type" value="Genomic_DNA"/>
</dbReference>
<organism evidence="9 10">
    <name type="scientific">Catenulispora acidiphila (strain DSM 44928 / JCM 14897 / NBRC 102108 / NRRL B-24433 / ID139908)</name>
    <dbReference type="NCBI Taxonomy" id="479433"/>
    <lineage>
        <taxon>Bacteria</taxon>
        <taxon>Bacillati</taxon>
        <taxon>Actinomycetota</taxon>
        <taxon>Actinomycetes</taxon>
        <taxon>Catenulisporales</taxon>
        <taxon>Catenulisporaceae</taxon>
        <taxon>Catenulispora</taxon>
    </lineage>
</organism>
<sequence precursor="true">MISMFSHPFMVYALLGGTGIAAACGAVGFFLVLRAQVFTGDALSHVAFTGALAALAFGVDLRIGLFTATIAVALLLGALGRRGRADDVVIGNVFAWILGLGVFFLTMYTTNRSGSGSGNGSATINVLFGSILGLSSSQAQTALWIGLGVVAVLLFIARPLLFATLDEAVAAARGVPVRVLAFVFLALVGAATAEATQAVGALLLLGLVAAPAGTALVLTDRPFRGLGVAIVLAVGEMWVGLTLAYLVPRMPPSFSITAVGTFAYAAAMIYRSVNRRRAAVPASAASTASPVFPSPSRVRLRPSTASTTTHNTAAPHAKY</sequence>
<keyword evidence="3 6" id="KW-0812">Transmembrane</keyword>